<keyword evidence="2" id="KW-1185">Reference proteome</keyword>
<evidence type="ECO:0000313" key="1">
    <source>
        <dbReference type="EMBL" id="MBO9200225.1"/>
    </source>
</evidence>
<evidence type="ECO:0000313" key="2">
    <source>
        <dbReference type="Proteomes" id="UP000677244"/>
    </source>
</evidence>
<organism evidence="1 2">
    <name type="scientific">Niastella soli</name>
    <dbReference type="NCBI Taxonomy" id="2821487"/>
    <lineage>
        <taxon>Bacteria</taxon>
        <taxon>Pseudomonadati</taxon>
        <taxon>Bacteroidota</taxon>
        <taxon>Chitinophagia</taxon>
        <taxon>Chitinophagales</taxon>
        <taxon>Chitinophagaceae</taxon>
        <taxon>Niastella</taxon>
    </lineage>
</organism>
<sequence length="306" mass="35496">MDLSVLHPVKSPDRDYAMKDKLNRITSPLGCRFLEWSGWYSQDISQRLLGHYRLYQLFKTKNTADTQLSLSLVYIAHYRALHHIKYGFSCIIAVLYYIFTLGERYPPLSVEELNKQLINHSHSILQEFLTATEIDFEKALSNAVDQINGAGNNVIPEITFVHNHLEHNVYNNTCHYFTEYNSTALSGTNELKGKQTGVLSKKQLLILFDLLAEKGKIEWIDYWKPNKLESAAELFHAVNGKSKSSWEEELDNYKDKGIYYYRDEGQLKELIKNLINLSEIARKSKLWTLAKVVDKKIRELESRSVI</sequence>
<dbReference type="Proteomes" id="UP000677244">
    <property type="component" value="Unassembled WGS sequence"/>
</dbReference>
<dbReference type="EMBL" id="JAGHKO010000001">
    <property type="protein sequence ID" value="MBO9200225.1"/>
    <property type="molecule type" value="Genomic_DNA"/>
</dbReference>
<protein>
    <submittedName>
        <fullName evidence="1">Uncharacterized protein</fullName>
    </submittedName>
</protein>
<comment type="caution">
    <text evidence="1">The sequence shown here is derived from an EMBL/GenBank/DDBJ whole genome shotgun (WGS) entry which is preliminary data.</text>
</comment>
<dbReference type="RefSeq" id="WP_209138279.1">
    <property type="nucleotide sequence ID" value="NZ_JAGHKO010000001.1"/>
</dbReference>
<accession>A0ABS3YQT4</accession>
<gene>
    <name evidence="1" type="ORF">J7I42_08145</name>
</gene>
<proteinExistence type="predicted"/>
<name>A0ABS3YQT4_9BACT</name>
<reference evidence="1 2" key="1">
    <citation type="submission" date="2021-03" db="EMBL/GenBank/DDBJ databases">
        <title>Assistant Professor.</title>
        <authorList>
            <person name="Huq M.A."/>
        </authorList>
    </citation>
    <scope>NUCLEOTIDE SEQUENCE [LARGE SCALE GENOMIC DNA]</scope>
    <source>
        <strain evidence="1 2">MAH-29</strain>
    </source>
</reference>